<evidence type="ECO:0000313" key="2">
    <source>
        <dbReference type="Proteomes" id="UP001234202"/>
    </source>
</evidence>
<accession>A0ACC2XUQ1</accession>
<organism evidence="1 2">
    <name type="scientific">Naganishia onofrii</name>
    <dbReference type="NCBI Taxonomy" id="1851511"/>
    <lineage>
        <taxon>Eukaryota</taxon>
        <taxon>Fungi</taxon>
        <taxon>Dikarya</taxon>
        <taxon>Basidiomycota</taxon>
        <taxon>Agaricomycotina</taxon>
        <taxon>Tremellomycetes</taxon>
        <taxon>Filobasidiales</taxon>
        <taxon>Filobasidiaceae</taxon>
        <taxon>Naganishia</taxon>
    </lineage>
</organism>
<dbReference type="EMBL" id="JASBWV010000002">
    <property type="protein sequence ID" value="KAJ9127371.1"/>
    <property type="molecule type" value="Genomic_DNA"/>
</dbReference>
<sequence length="491" mass="54580">MQQQQQQQQREEQRMAANAAYIRAICRETRMSSWFASPVPPPDFLRMQFGEKEDLEAIHHCLTYSLSIIVVQEKDNPWLWLAPLFLIPCDEAPLATLALRSACLALGATHLASLRRRTPDQASLAAETTASAARYQFASLNALRQARGNGREVMNDRFLVASAILLCDAVLGAKRNWIEIHRLAMVALRSRGGCAKILSEPRSMNPQPIAAAQGIIEPELPFVTLSTVIGQIATTDILVAMCTGGKTILLGHEEDQWWEDLDSKSSSETSSSREWESVESNIGVHRGLVSLQARIFNLVSDKLQLDRRYGKGIIRRPSNSATATSSTPLQLPVLPELDQLQETASRLQTDLLEWRFRLPTIQMSPRVQLGSLALWHSLNISMEEVYEAVKIDPVIQSSVDCVLELCLEASNYKIEYLNSSLLIAGINAISAEQRATVRSLVVTFEAQCGDELQVLLEVLEESWIRADAGADDESTNWRQILLDIGKPILIG</sequence>
<gene>
    <name evidence="1" type="ORF">QFC24_000778</name>
</gene>
<keyword evidence="2" id="KW-1185">Reference proteome</keyword>
<evidence type="ECO:0000313" key="1">
    <source>
        <dbReference type="EMBL" id="KAJ9127371.1"/>
    </source>
</evidence>
<dbReference type="Proteomes" id="UP001234202">
    <property type="component" value="Unassembled WGS sequence"/>
</dbReference>
<name>A0ACC2XUQ1_9TREE</name>
<protein>
    <submittedName>
        <fullName evidence="1">Uncharacterized protein</fullName>
    </submittedName>
</protein>
<proteinExistence type="predicted"/>
<reference evidence="1" key="1">
    <citation type="submission" date="2023-04" db="EMBL/GenBank/DDBJ databases">
        <title>Draft Genome sequencing of Naganishia species isolated from polar environments using Oxford Nanopore Technology.</title>
        <authorList>
            <person name="Leo P."/>
            <person name="Venkateswaran K."/>
        </authorList>
    </citation>
    <scope>NUCLEOTIDE SEQUENCE</scope>
    <source>
        <strain evidence="1">DBVPG 5303</strain>
    </source>
</reference>
<comment type="caution">
    <text evidence="1">The sequence shown here is derived from an EMBL/GenBank/DDBJ whole genome shotgun (WGS) entry which is preliminary data.</text>
</comment>